<keyword evidence="1" id="KW-0812">Transmembrane</keyword>
<dbReference type="Proteomes" id="UP000599523">
    <property type="component" value="Unassembled WGS sequence"/>
</dbReference>
<comment type="caution">
    <text evidence="2">The sequence shown here is derived from an EMBL/GenBank/DDBJ whole genome shotgun (WGS) entry which is preliminary data.</text>
</comment>
<gene>
    <name evidence="2" type="ORF">GPA21_01480</name>
</gene>
<evidence type="ECO:0000313" key="2">
    <source>
        <dbReference type="EMBL" id="NMG01647.1"/>
    </source>
</evidence>
<keyword evidence="3" id="KW-1185">Reference proteome</keyword>
<evidence type="ECO:0000256" key="1">
    <source>
        <dbReference type="SAM" id="Phobius"/>
    </source>
</evidence>
<proteinExistence type="predicted"/>
<sequence length="119" mass="13355">MLLLMGLSLSVQYGLRIADFRRPPSTPEEIAAMSFMPFAEAAVFMLMLMLWMVSGTLYLQLADILGLASPRTALITLFVVCAYAVMLMRGLGEIREVRDVRRRIAWLRDTLPGSSRLTT</sequence>
<organism evidence="2 3">
    <name type="scientific">Azoarcus taiwanensis</name>
    <dbReference type="NCBI Taxonomy" id="666964"/>
    <lineage>
        <taxon>Bacteria</taxon>
        <taxon>Pseudomonadati</taxon>
        <taxon>Pseudomonadota</taxon>
        <taxon>Betaproteobacteria</taxon>
        <taxon>Rhodocyclales</taxon>
        <taxon>Zoogloeaceae</taxon>
        <taxon>Azoarcus</taxon>
    </lineage>
</organism>
<dbReference type="RefSeq" id="WP_168986441.1">
    <property type="nucleotide sequence ID" value="NZ_CAWPHM010000286.1"/>
</dbReference>
<keyword evidence="1" id="KW-1133">Transmembrane helix</keyword>
<evidence type="ECO:0000313" key="3">
    <source>
        <dbReference type="Proteomes" id="UP000599523"/>
    </source>
</evidence>
<name>A0A972F5S2_9RHOO</name>
<feature type="transmembrane region" description="Helical" evidence="1">
    <location>
        <begin position="30"/>
        <end position="53"/>
    </location>
</feature>
<accession>A0A972F5S2</accession>
<keyword evidence="1" id="KW-0472">Membrane</keyword>
<dbReference type="EMBL" id="WTVM01000005">
    <property type="protein sequence ID" value="NMG01647.1"/>
    <property type="molecule type" value="Genomic_DNA"/>
</dbReference>
<feature type="transmembrane region" description="Helical" evidence="1">
    <location>
        <begin position="73"/>
        <end position="92"/>
    </location>
</feature>
<protein>
    <submittedName>
        <fullName evidence="2">Uncharacterized protein</fullName>
    </submittedName>
</protein>
<reference evidence="2" key="1">
    <citation type="submission" date="2019-12" db="EMBL/GenBank/DDBJ databases">
        <title>Comparative genomics gives insights into the taxonomy of the Azoarcus-Aromatoleum group and reveals separate origins of nif in the plant-associated Azoarcus and non-plant-associated Aromatoleum sub-groups.</title>
        <authorList>
            <person name="Lafos M."/>
            <person name="Maluk M."/>
            <person name="Batista M."/>
            <person name="Junghare M."/>
            <person name="Carmona M."/>
            <person name="Faoro H."/>
            <person name="Cruz L.M."/>
            <person name="Battistoni F."/>
            <person name="De Souza E."/>
            <person name="Pedrosa F."/>
            <person name="Chen W.-M."/>
            <person name="Poole P.S."/>
            <person name="Dixon R.A."/>
            <person name="James E.K."/>
        </authorList>
    </citation>
    <scope>NUCLEOTIDE SEQUENCE</scope>
    <source>
        <strain evidence="2">NSC3</strain>
    </source>
</reference>
<dbReference type="AlphaFoldDB" id="A0A972F5S2"/>